<evidence type="ECO:0000256" key="4">
    <source>
        <dbReference type="ARBA" id="ARBA00022833"/>
    </source>
</evidence>
<feature type="domain" description="C2H2-type" evidence="6">
    <location>
        <begin position="214"/>
        <end position="243"/>
    </location>
</feature>
<keyword evidence="3 5" id="KW-0863">Zinc-finger</keyword>
<dbReference type="Gene3D" id="3.30.160.60">
    <property type="entry name" value="Classic Zinc Finger"/>
    <property type="match status" value="3"/>
</dbReference>
<proteinExistence type="predicted"/>
<dbReference type="PANTHER" id="PTHR24409">
    <property type="entry name" value="ZINC FINGER PROTEIN 142"/>
    <property type="match status" value="1"/>
</dbReference>
<dbReference type="InterPro" id="IPR013087">
    <property type="entry name" value="Znf_C2H2_type"/>
</dbReference>
<evidence type="ECO:0000256" key="2">
    <source>
        <dbReference type="ARBA" id="ARBA00022737"/>
    </source>
</evidence>
<dbReference type="GO" id="GO:0008270">
    <property type="term" value="F:zinc ion binding"/>
    <property type="evidence" value="ECO:0007669"/>
    <property type="project" value="UniProtKB-KW"/>
</dbReference>
<evidence type="ECO:0000313" key="8">
    <source>
        <dbReference type="Proteomes" id="UP000092154"/>
    </source>
</evidence>
<sequence length="293" mass="33254">MAECNQCDRSFRSTQALFAHCRDKDDHPFCEDCDRLFSTFQGLDQHMQNAAVHLYRSDSEDDDSVYMGNRGYAPESDSDDDDDKEPFCAGCDRWFVDLASLCQHLAASLKHNWCFVCSRDFSSSDALERHSSSPVHNARDYECPLCPKRFKSASSIALHIESGVCHRFSRAQVTAAAHALSIVPTISISRRIEGRTPRVVTYYATERAFNGTSYECYLCHRNFRTLSALNAHVSSPVHDSNEFKCPKCKREYKLISGLMQHIESEGCGIARFQAVGDFARDLTDQFRRRLTLS</sequence>
<feature type="domain" description="C2H2-type" evidence="6">
    <location>
        <begin position="2"/>
        <end position="27"/>
    </location>
</feature>
<dbReference type="PROSITE" id="PS50157">
    <property type="entry name" value="ZINC_FINGER_C2H2_2"/>
    <property type="match status" value="4"/>
</dbReference>
<dbReference type="PROSITE" id="PS00028">
    <property type="entry name" value="ZINC_FINGER_C2H2_1"/>
    <property type="match status" value="2"/>
</dbReference>
<keyword evidence="8" id="KW-1185">Reference proteome</keyword>
<gene>
    <name evidence="7" type="ORF">K503DRAFT_711747</name>
</gene>
<dbReference type="AlphaFoldDB" id="A0A1B7NAS3"/>
<dbReference type="Pfam" id="PF13912">
    <property type="entry name" value="zf-C2H2_6"/>
    <property type="match status" value="1"/>
</dbReference>
<evidence type="ECO:0000256" key="5">
    <source>
        <dbReference type="PROSITE-ProRule" id="PRU00042"/>
    </source>
</evidence>
<feature type="domain" description="C2H2-type" evidence="6">
    <location>
        <begin position="141"/>
        <end position="171"/>
    </location>
</feature>
<evidence type="ECO:0000259" key="6">
    <source>
        <dbReference type="PROSITE" id="PS50157"/>
    </source>
</evidence>
<dbReference type="InterPro" id="IPR036236">
    <property type="entry name" value="Znf_C2H2_sf"/>
</dbReference>
<dbReference type="GO" id="GO:0005634">
    <property type="term" value="C:nucleus"/>
    <property type="evidence" value="ECO:0007669"/>
    <property type="project" value="TreeGrafter"/>
</dbReference>
<dbReference type="STRING" id="1314800.A0A1B7NAS3"/>
<reference evidence="7 8" key="1">
    <citation type="submission" date="2016-06" db="EMBL/GenBank/DDBJ databases">
        <title>Comparative genomics of the ectomycorrhizal sister species Rhizopogon vinicolor and Rhizopogon vesiculosus (Basidiomycota: Boletales) reveals a divergence of the mating type B locus.</title>
        <authorList>
            <consortium name="DOE Joint Genome Institute"/>
            <person name="Mujic A.B."/>
            <person name="Kuo A."/>
            <person name="Tritt A."/>
            <person name="Lipzen A."/>
            <person name="Chen C."/>
            <person name="Johnson J."/>
            <person name="Sharma A."/>
            <person name="Barry K."/>
            <person name="Grigoriev I.V."/>
            <person name="Spatafora J.W."/>
        </authorList>
    </citation>
    <scope>NUCLEOTIDE SEQUENCE [LARGE SCALE GENOMIC DNA]</scope>
    <source>
        <strain evidence="7 8">AM-OR11-026</strain>
    </source>
</reference>
<feature type="domain" description="C2H2-type" evidence="6">
    <location>
        <begin position="112"/>
        <end position="141"/>
    </location>
</feature>
<keyword evidence="4" id="KW-0862">Zinc</keyword>
<dbReference type="SMART" id="SM00355">
    <property type="entry name" value="ZnF_C2H2"/>
    <property type="match status" value="7"/>
</dbReference>
<dbReference type="PANTHER" id="PTHR24409:SF356">
    <property type="entry name" value="C2H2 FINGER DOMAIN TRANSCRIPTION FACTOR (EUROFUNG)"/>
    <property type="match status" value="1"/>
</dbReference>
<organism evidence="7 8">
    <name type="scientific">Rhizopogon vinicolor AM-OR11-026</name>
    <dbReference type="NCBI Taxonomy" id="1314800"/>
    <lineage>
        <taxon>Eukaryota</taxon>
        <taxon>Fungi</taxon>
        <taxon>Dikarya</taxon>
        <taxon>Basidiomycota</taxon>
        <taxon>Agaricomycotina</taxon>
        <taxon>Agaricomycetes</taxon>
        <taxon>Agaricomycetidae</taxon>
        <taxon>Boletales</taxon>
        <taxon>Suillineae</taxon>
        <taxon>Rhizopogonaceae</taxon>
        <taxon>Rhizopogon</taxon>
    </lineage>
</organism>
<evidence type="ECO:0000256" key="3">
    <source>
        <dbReference type="ARBA" id="ARBA00022771"/>
    </source>
</evidence>
<accession>A0A1B7NAS3</accession>
<dbReference type="SUPFAM" id="SSF57667">
    <property type="entry name" value="beta-beta-alpha zinc fingers"/>
    <property type="match status" value="1"/>
</dbReference>
<name>A0A1B7NAS3_9AGAM</name>
<dbReference type="Proteomes" id="UP000092154">
    <property type="component" value="Unassembled WGS sequence"/>
</dbReference>
<dbReference type="EMBL" id="KV448169">
    <property type="protein sequence ID" value="OAX41878.1"/>
    <property type="molecule type" value="Genomic_DNA"/>
</dbReference>
<dbReference type="GO" id="GO:0000981">
    <property type="term" value="F:DNA-binding transcription factor activity, RNA polymerase II-specific"/>
    <property type="evidence" value="ECO:0007669"/>
    <property type="project" value="TreeGrafter"/>
</dbReference>
<protein>
    <recommendedName>
        <fullName evidence="6">C2H2-type domain-containing protein</fullName>
    </recommendedName>
</protein>
<keyword evidence="1" id="KW-0479">Metal-binding</keyword>
<dbReference type="GO" id="GO:0000977">
    <property type="term" value="F:RNA polymerase II transcription regulatory region sequence-specific DNA binding"/>
    <property type="evidence" value="ECO:0007669"/>
    <property type="project" value="TreeGrafter"/>
</dbReference>
<keyword evidence="2" id="KW-0677">Repeat</keyword>
<dbReference type="InParanoid" id="A0A1B7NAS3"/>
<evidence type="ECO:0000313" key="7">
    <source>
        <dbReference type="EMBL" id="OAX41878.1"/>
    </source>
</evidence>
<dbReference type="Pfam" id="PF00096">
    <property type="entry name" value="zf-C2H2"/>
    <property type="match status" value="2"/>
</dbReference>
<dbReference type="OrthoDB" id="6077919at2759"/>
<evidence type="ECO:0000256" key="1">
    <source>
        <dbReference type="ARBA" id="ARBA00022723"/>
    </source>
</evidence>